<evidence type="ECO:0000313" key="5">
    <source>
        <dbReference type="EMBL" id="KAK5527784.1"/>
    </source>
</evidence>
<proteinExistence type="predicted"/>
<evidence type="ECO:0000256" key="1">
    <source>
        <dbReference type="ARBA" id="ARBA00004123"/>
    </source>
</evidence>
<feature type="domain" description="Zn(2)-C6 fungal-type" evidence="4">
    <location>
        <begin position="13"/>
        <end position="43"/>
    </location>
</feature>
<sequence>MGDAPIFTKTRTGCAECKRKKIKCDEKKPTCTRCRRCPDRCKYELKLSWTGGRPFKKPRKSSFLQSEFLQGSTGATLFNASSFDRIARDDNGKEDLVERARPEKEDDVPIVLLRQSSSGFASSANSFDGGKASRSRPTFVMVDQEDEDINGAAGDMGGDIGMDSTTPAAVVEDPGFMTPAESFELVHQLLNVSDWDYVDVDDKITIQDPLEANNLSPLLDHVPMALNHPLIFMPSNLLSSSESRFFLHHYHVHTSSVIFPLSLQCNPLRETLLQAAVTTPHLLYALLASACSHYTRLRGNSSADMAKTIFKFTNPALAGLRAAVSDHSSAHKMETISTALALCTSDVISGDLSMWRTHLQGVKNLLFSAIARDNDGNGNTTNGSSSSIEDFHRSSLTSTLTITDPTQLFLMKWFATLDIFAGISGLRKSTLPDGHYWSSTTADYSQGYVDEFTGYSLELMPLLAKIGRMARVQQKRAKIALAAAAASRTLMTNDRDSTDSEDEEAVEEMHVHRQLRPETVVEIQSIENQLHALFERSAPPSLIMQHSRRSPSFSASYPPLGATSTQTANTTTKPDMAEEMRLTHRIFVHAALLHLYRRVQNLPKSHIKPAHSVYMILENLEKLPTDSTASILILWPVFSAGCETDDTEQRRRIEERMRMMERFGMGNVEKARRAMRAYWEAGAKGRWDLFMEERGWDIVLF</sequence>
<keyword evidence="6" id="KW-1185">Reference proteome</keyword>
<comment type="caution">
    <text evidence="5">The sequence shown here is derived from an EMBL/GenBank/DDBJ whole genome shotgun (WGS) entry which is preliminary data.</text>
</comment>
<dbReference type="PANTHER" id="PTHR37534:SF43">
    <property type="entry name" value="FINGER DOMAIN PROTEIN, PUTATIVE (AFU_ORTHOLOGUE AFUA_1G01850)-RELATED"/>
    <property type="match status" value="1"/>
</dbReference>
<dbReference type="Pfam" id="PF00172">
    <property type="entry name" value="Zn_clus"/>
    <property type="match status" value="1"/>
</dbReference>
<dbReference type="SMART" id="SM00066">
    <property type="entry name" value="GAL4"/>
    <property type="match status" value="1"/>
</dbReference>
<dbReference type="Gene3D" id="4.10.240.10">
    <property type="entry name" value="Zn(2)-C6 fungal-type DNA-binding domain"/>
    <property type="match status" value="1"/>
</dbReference>
<evidence type="ECO:0000256" key="2">
    <source>
        <dbReference type="ARBA" id="ARBA00023242"/>
    </source>
</evidence>
<dbReference type="AlphaFoldDB" id="A0AAV9PU15"/>
<dbReference type="GO" id="GO:0000976">
    <property type="term" value="F:transcription cis-regulatory region binding"/>
    <property type="evidence" value="ECO:0007669"/>
    <property type="project" value="TreeGrafter"/>
</dbReference>
<keyword evidence="2" id="KW-0539">Nucleus</keyword>
<dbReference type="InterPro" id="IPR021858">
    <property type="entry name" value="Fun_TF"/>
</dbReference>
<dbReference type="PROSITE" id="PS00463">
    <property type="entry name" value="ZN2_CY6_FUNGAL_1"/>
    <property type="match status" value="1"/>
</dbReference>
<comment type="subcellular location">
    <subcellularLocation>
        <location evidence="1">Nucleus</location>
    </subcellularLocation>
</comment>
<feature type="compositionally biased region" description="Low complexity" evidence="3">
    <location>
        <begin position="563"/>
        <end position="572"/>
    </location>
</feature>
<evidence type="ECO:0000259" key="4">
    <source>
        <dbReference type="PROSITE" id="PS50048"/>
    </source>
</evidence>
<dbReference type="GO" id="GO:0005634">
    <property type="term" value="C:nucleus"/>
    <property type="evidence" value="ECO:0007669"/>
    <property type="project" value="UniProtKB-SubCell"/>
</dbReference>
<dbReference type="PROSITE" id="PS50048">
    <property type="entry name" value="ZN2_CY6_FUNGAL_2"/>
    <property type="match status" value="1"/>
</dbReference>
<reference evidence="5 6" key="1">
    <citation type="submission" date="2023-06" db="EMBL/GenBank/DDBJ databases">
        <title>Black Yeasts Isolated from many extreme environments.</title>
        <authorList>
            <person name="Coleine C."/>
            <person name="Stajich J.E."/>
            <person name="Selbmann L."/>
        </authorList>
    </citation>
    <scope>NUCLEOTIDE SEQUENCE [LARGE SCALE GENOMIC DNA]</scope>
    <source>
        <strain evidence="5 6">CCFEE 5887</strain>
    </source>
</reference>
<accession>A0AAV9PU15</accession>
<dbReference type="InterPro" id="IPR036864">
    <property type="entry name" value="Zn2-C6_fun-type_DNA-bd_sf"/>
</dbReference>
<name>A0AAV9PU15_9PEZI</name>
<dbReference type="InterPro" id="IPR001138">
    <property type="entry name" value="Zn2Cys6_DnaBD"/>
</dbReference>
<dbReference type="CDD" id="cd00067">
    <property type="entry name" value="GAL4"/>
    <property type="match status" value="1"/>
</dbReference>
<feature type="region of interest" description="Disordered" evidence="3">
    <location>
        <begin position="553"/>
        <end position="572"/>
    </location>
</feature>
<organism evidence="5 6">
    <name type="scientific">Vermiconidia calcicola</name>
    <dbReference type="NCBI Taxonomy" id="1690605"/>
    <lineage>
        <taxon>Eukaryota</taxon>
        <taxon>Fungi</taxon>
        <taxon>Dikarya</taxon>
        <taxon>Ascomycota</taxon>
        <taxon>Pezizomycotina</taxon>
        <taxon>Dothideomycetes</taxon>
        <taxon>Dothideomycetidae</taxon>
        <taxon>Mycosphaerellales</taxon>
        <taxon>Extremaceae</taxon>
        <taxon>Vermiconidia</taxon>
    </lineage>
</organism>
<dbReference type="GO" id="GO:0008270">
    <property type="term" value="F:zinc ion binding"/>
    <property type="evidence" value="ECO:0007669"/>
    <property type="project" value="InterPro"/>
</dbReference>
<dbReference type="Pfam" id="PF11951">
    <property type="entry name" value="Fungal_trans_2"/>
    <property type="match status" value="1"/>
</dbReference>
<dbReference type="SUPFAM" id="SSF57701">
    <property type="entry name" value="Zn2/Cys6 DNA-binding domain"/>
    <property type="match status" value="1"/>
</dbReference>
<evidence type="ECO:0000256" key="3">
    <source>
        <dbReference type="SAM" id="MobiDB-lite"/>
    </source>
</evidence>
<dbReference type="GO" id="GO:0000981">
    <property type="term" value="F:DNA-binding transcription factor activity, RNA polymerase II-specific"/>
    <property type="evidence" value="ECO:0007669"/>
    <property type="project" value="InterPro"/>
</dbReference>
<dbReference type="Proteomes" id="UP001345827">
    <property type="component" value="Unassembled WGS sequence"/>
</dbReference>
<evidence type="ECO:0000313" key="6">
    <source>
        <dbReference type="Proteomes" id="UP001345827"/>
    </source>
</evidence>
<dbReference type="GO" id="GO:0045944">
    <property type="term" value="P:positive regulation of transcription by RNA polymerase II"/>
    <property type="evidence" value="ECO:0007669"/>
    <property type="project" value="TreeGrafter"/>
</dbReference>
<gene>
    <name evidence="5" type="ORF">LTR25_010915</name>
</gene>
<dbReference type="EMBL" id="JAXLQG010000033">
    <property type="protein sequence ID" value="KAK5527784.1"/>
    <property type="molecule type" value="Genomic_DNA"/>
</dbReference>
<protein>
    <recommendedName>
        <fullName evidence="4">Zn(2)-C6 fungal-type domain-containing protein</fullName>
    </recommendedName>
</protein>
<dbReference type="PANTHER" id="PTHR37534">
    <property type="entry name" value="TRANSCRIPTIONAL ACTIVATOR PROTEIN UGA3"/>
    <property type="match status" value="1"/>
</dbReference>